<feature type="domain" description="Solute-binding protein family 5" evidence="3">
    <location>
        <begin position="100"/>
        <end position="453"/>
    </location>
</feature>
<dbReference type="InterPro" id="IPR030678">
    <property type="entry name" value="Peptide/Ni-bd"/>
</dbReference>
<dbReference type="RefSeq" id="WP_172161554.1">
    <property type="nucleotide sequence ID" value="NZ_CP053564.1"/>
</dbReference>
<dbReference type="GO" id="GO:1904680">
    <property type="term" value="F:peptide transmembrane transporter activity"/>
    <property type="evidence" value="ECO:0007669"/>
    <property type="project" value="TreeGrafter"/>
</dbReference>
<evidence type="ECO:0000313" key="4">
    <source>
        <dbReference type="EMBL" id="QJY48150.1"/>
    </source>
</evidence>
<proteinExistence type="predicted"/>
<feature type="chain" id="PRO_5027016967" description="Solute-binding protein family 5 domain-containing protein" evidence="2">
    <location>
        <begin position="34"/>
        <end position="534"/>
    </location>
</feature>
<dbReference type="Pfam" id="PF00496">
    <property type="entry name" value="SBP_bac_5"/>
    <property type="match status" value="1"/>
</dbReference>
<dbReference type="KEGG" id="pbro:HOP40_22045"/>
<evidence type="ECO:0000256" key="1">
    <source>
        <dbReference type="ARBA" id="ARBA00022729"/>
    </source>
</evidence>
<evidence type="ECO:0000256" key="2">
    <source>
        <dbReference type="SAM" id="SignalP"/>
    </source>
</evidence>
<accession>A0A6M6JM50</accession>
<dbReference type="AlphaFoldDB" id="A0A6M6JM50"/>
<reference evidence="4 5" key="1">
    <citation type="submission" date="2020-05" db="EMBL/GenBank/DDBJ databases">
        <authorList>
            <person name="Mo P."/>
        </authorList>
    </citation>
    <scope>NUCLEOTIDE SEQUENCE [LARGE SCALE GENOMIC DNA]</scope>
    <source>
        <strain evidence="4 5">Gen01</strain>
    </source>
</reference>
<dbReference type="GO" id="GO:0043190">
    <property type="term" value="C:ATP-binding cassette (ABC) transporter complex"/>
    <property type="evidence" value="ECO:0007669"/>
    <property type="project" value="InterPro"/>
</dbReference>
<sequence length="534" mass="54514">MSVVIGTRRRTAAVSAAAALAVLLAGCGGGGSADPAPTGPGASVGSALAGPADPEATLRFVYATDASKNYDPATAANQFVNAFLLPAYDRLFDIDAQGAVVPMLAESSEVGDGGRTLTLTLREGVVFHDGAPFDAAAVAANIERGRTAERSSLKPDLAVITAVDVLDPRTVALRLSAPSASLPALLADRAGMMVSPQALANPDLDLRPVGAGPYRVVENQPGALVVYERFDDYWNAGATAGAARRIEVQIQLNPETRLRSVQAGEADATVVNLDQYAAATGAGGQVLVQPGTGAFLVYLNMASNPALADPAVRAALSMAVDRAGISQAILGGQCTASPQIFPDGYWAAATDLGPAASTFDATAARQALADAGYPDGFSMSMTVINVAPYSTVAEAVAAQFGQIGVSVDLQIAEPAQVISGFTGQKTVDSYVSQWPGAVDPARTVGSLFLSGGTFNPGGTQDEEIARLAAEGLATPEGDARSEVYRQIAARAVDQHLHLPICSSPVLLMASPNVRGLSTTIAGAPDLRAVEMVAG</sequence>
<dbReference type="SUPFAM" id="SSF53850">
    <property type="entry name" value="Periplasmic binding protein-like II"/>
    <property type="match status" value="1"/>
</dbReference>
<dbReference type="Proteomes" id="UP000505377">
    <property type="component" value="Chromosome"/>
</dbReference>
<dbReference type="EMBL" id="CP053564">
    <property type="protein sequence ID" value="QJY48150.1"/>
    <property type="molecule type" value="Genomic_DNA"/>
</dbReference>
<dbReference type="InterPro" id="IPR039424">
    <property type="entry name" value="SBP_5"/>
</dbReference>
<feature type="signal peptide" evidence="2">
    <location>
        <begin position="1"/>
        <end position="33"/>
    </location>
</feature>
<dbReference type="PANTHER" id="PTHR30290">
    <property type="entry name" value="PERIPLASMIC BINDING COMPONENT OF ABC TRANSPORTER"/>
    <property type="match status" value="1"/>
</dbReference>
<keyword evidence="1 2" id="KW-0732">Signal</keyword>
<dbReference type="Gene3D" id="3.40.190.10">
    <property type="entry name" value="Periplasmic binding protein-like II"/>
    <property type="match status" value="1"/>
</dbReference>
<name>A0A6M6JM50_9PSEU</name>
<evidence type="ECO:0000259" key="3">
    <source>
        <dbReference type="Pfam" id="PF00496"/>
    </source>
</evidence>
<dbReference type="GO" id="GO:0042597">
    <property type="term" value="C:periplasmic space"/>
    <property type="evidence" value="ECO:0007669"/>
    <property type="project" value="UniProtKB-ARBA"/>
</dbReference>
<dbReference type="PANTHER" id="PTHR30290:SF38">
    <property type="entry name" value="D,D-DIPEPTIDE-BINDING PERIPLASMIC PROTEIN DDPA-RELATED"/>
    <property type="match status" value="1"/>
</dbReference>
<evidence type="ECO:0000313" key="5">
    <source>
        <dbReference type="Proteomes" id="UP000505377"/>
    </source>
</evidence>
<protein>
    <recommendedName>
        <fullName evidence="3">Solute-binding protein family 5 domain-containing protein</fullName>
    </recommendedName>
</protein>
<organism evidence="4 5">
    <name type="scientific">Pseudonocardia broussonetiae</name>
    <dbReference type="NCBI Taxonomy" id="2736640"/>
    <lineage>
        <taxon>Bacteria</taxon>
        <taxon>Bacillati</taxon>
        <taxon>Actinomycetota</taxon>
        <taxon>Actinomycetes</taxon>
        <taxon>Pseudonocardiales</taxon>
        <taxon>Pseudonocardiaceae</taxon>
        <taxon>Pseudonocardia</taxon>
    </lineage>
</organism>
<dbReference type="Gene3D" id="3.10.105.10">
    <property type="entry name" value="Dipeptide-binding Protein, Domain 3"/>
    <property type="match status" value="1"/>
</dbReference>
<dbReference type="InterPro" id="IPR000914">
    <property type="entry name" value="SBP_5_dom"/>
</dbReference>
<dbReference type="GO" id="GO:0015833">
    <property type="term" value="P:peptide transport"/>
    <property type="evidence" value="ECO:0007669"/>
    <property type="project" value="TreeGrafter"/>
</dbReference>
<gene>
    <name evidence="4" type="ORF">HOP40_22045</name>
</gene>
<dbReference type="PIRSF" id="PIRSF002741">
    <property type="entry name" value="MppA"/>
    <property type="match status" value="1"/>
</dbReference>
<keyword evidence="5" id="KW-1185">Reference proteome</keyword>